<feature type="compositionally biased region" description="Basic residues" evidence="4">
    <location>
        <begin position="240"/>
        <end position="249"/>
    </location>
</feature>
<feature type="DNA-binding region" description="HMG box" evidence="3">
    <location>
        <begin position="158"/>
        <end position="232"/>
    </location>
</feature>
<evidence type="ECO:0000313" key="6">
    <source>
        <dbReference type="EMBL" id="KAF6764143.1"/>
    </source>
</evidence>
<dbReference type="InterPro" id="IPR009071">
    <property type="entry name" value="HMG_box_dom"/>
</dbReference>
<sequence>MSMVGAVSQIAAQDDLKTGCQWHTTTKAGRSPLDGARCKTSVSVAETICFHSHSTAAPHPPQATSIYKATPGSVAVTSNGNKTLHSRGHFGSVSSNTSHSADPSSSISTTTPASSSTIPTIPTISTTTPPPLLMAAKTRSTPYTRKASHARAGDETHVRRPRNAFIVFRSYYNQVNAARAPPPSDGSKTNQNDVSKQAGKAWKALSEEEQLPFKLQADKEKEEHNLMYPDYRYAPSGKSTTKKPAKRTRSSSSGASAAKTQIVGVARSRKSRIIAAEYTDSEDEEDDEYSVECRAPVVATARSLRPRSTAAARRYHVSSPRSDSPTPSATHSGSSPATSPSEAQTDSEDGYVSNDDIPPLLLSPTIRHESEYNGPVPELVPSTMNLDRHDIPVFMDNTEYVFGVKPYAASTVHEVFLYESALDNFVLDLPELSPSPEQLSPLGALVPLAQLERVDTPLFSNSTISDPWEKAEAEYGFRPDDFFDMDAACEPSTMMD</sequence>
<protein>
    <recommendedName>
        <fullName evidence="5">HMG box domain-containing protein</fullName>
    </recommendedName>
</protein>
<feature type="compositionally biased region" description="Polar residues" evidence="4">
    <location>
        <begin position="319"/>
        <end position="344"/>
    </location>
</feature>
<dbReference type="EMBL" id="JACGCI010000004">
    <property type="protein sequence ID" value="KAF6764143.1"/>
    <property type="molecule type" value="Genomic_DNA"/>
</dbReference>
<keyword evidence="2" id="KW-0804">Transcription</keyword>
<feature type="region of interest" description="Disordered" evidence="4">
    <location>
        <begin position="220"/>
        <end position="265"/>
    </location>
</feature>
<dbReference type="PANTHER" id="PTHR10270">
    <property type="entry name" value="SOX TRANSCRIPTION FACTOR"/>
    <property type="match status" value="1"/>
</dbReference>
<feature type="compositionally biased region" description="Low complexity" evidence="4">
    <location>
        <begin position="250"/>
        <end position="260"/>
    </location>
</feature>
<keyword evidence="3" id="KW-0539">Nucleus</keyword>
<keyword evidence="7" id="KW-1185">Reference proteome</keyword>
<dbReference type="PANTHER" id="PTHR10270:SF161">
    <property type="entry name" value="SEX-DETERMINING REGION Y PROTEIN"/>
    <property type="match status" value="1"/>
</dbReference>
<feature type="region of interest" description="Disordered" evidence="4">
    <location>
        <begin position="177"/>
        <end position="202"/>
    </location>
</feature>
<dbReference type="PROSITE" id="PS50118">
    <property type="entry name" value="HMG_BOX_2"/>
    <property type="match status" value="1"/>
</dbReference>
<feature type="region of interest" description="Disordered" evidence="4">
    <location>
        <begin position="304"/>
        <end position="379"/>
    </location>
</feature>
<evidence type="ECO:0000256" key="3">
    <source>
        <dbReference type="PROSITE-ProRule" id="PRU00267"/>
    </source>
</evidence>
<comment type="caution">
    <text evidence="6">The sequence shown here is derived from an EMBL/GenBank/DDBJ whole genome shotgun (WGS) entry which is preliminary data.</text>
</comment>
<feature type="region of interest" description="Disordered" evidence="4">
    <location>
        <begin position="77"/>
        <end position="132"/>
    </location>
</feature>
<dbReference type="GO" id="GO:0001228">
    <property type="term" value="F:DNA-binding transcription activator activity, RNA polymerase II-specific"/>
    <property type="evidence" value="ECO:0007669"/>
    <property type="project" value="TreeGrafter"/>
</dbReference>
<keyword evidence="1 3" id="KW-0238">DNA-binding</keyword>
<dbReference type="Pfam" id="PF00505">
    <property type="entry name" value="HMG_box"/>
    <property type="match status" value="1"/>
</dbReference>
<dbReference type="SUPFAM" id="SSF47095">
    <property type="entry name" value="HMG-box"/>
    <property type="match status" value="1"/>
</dbReference>
<gene>
    <name evidence="6" type="ORF">DFP72DRAFT_1059155</name>
</gene>
<evidence type="ECO:0000256" key="2">
    <source>
        <dbReference type="ARBA" id="ARBA00023163"/>
    </source>
</evidence>
<feature type="domain" description="HMG box" evidence="5">
    <location>
        <begin position="158"/>
        <end position="232"/>
    </location>
</feature>
<evidence type="ECO:0000313" key="7">
    <source>
        <dbReference type="Proteomes" id="UP000521943"/>
    </source>
</evidence>
<dbReference type="SMART" id="SM00398">
    <property type="entry name" value="HMG"/>
    <property type="match status" value="1"/>
</dbReference>
<evidence type="ECO:0000259" key="5">
    <source>
        <dbReference type="PROSITE" id="PS50118"/>
    </source>
</evidence>
<dbReference type="GO" id="GO:0030154">
    <property type="term" value="P:cell differentiation"/>
    <property type="evidence" value="ECO:0007669"/>
    <property type="project" value="TreeGrafter"/>
</dbReference>
<evidence type="ECO:0000256" key="4">
    <source>
        <dbReference type="SAM" id="MobiDB-lite"/>
    </source>
</evidence>
<dbReference type="InterPro" id="IPR036910">
    <property type="entry name" value="HMG_box_dom_sf"/>
</dbReference>
<reference evidence="6 7" key="1">
    <citation type="submission" date="2020-07" db="EMBL/GenBank/DDBJ databases">
        <title>Comparative genomics of pyrophilous fungi reveals a link between fire events and developmental genes.</title>
        <authorList>
            <consortium name="DOE Joint Genome Institute"/>
            <person name="Steindorff A.S."/>
            <person name="Carver A."/>
            <person name="Calhoun S."/>
            <person name="Stillman K."/>
            <person name="Liu H."/>
            <person name="Lipzen A."/>
            <person name="Pangilinan J."/>
            <person name="Labutti K."/>
            <person name="Bruns T.D."/>
            <person name="Grigoriev I.V."/>
        </authorList>
    </citation>
    <scope>NUCLEOTIDE SEQUENCE [LARGE SCALE GENOMIC DNA]</scope>
    <source>
        <strain evidence="6 7">CBS 144469</strain>
    </source>
</reference>
<feature type="compositionally biased region" description="Low complexity" evidence="4">
    <location>
        <begin position="97"/>
        <end position="127"/>
    </location>
</feature>
<name>A0A8H6IET8_9AGAR</name>
<evidence type="ECO:0000256" key="1">
    <source>
        <dbReference type="ARBA" id="ARBA00023125"/>
    </source>
</evidence>
<feature type="compositionally biased region" description="Polar residues" evidence="4">
    <location>
        <begin position="186"/>
        <end position="195"/>
    </location>
</feature>
<dbReference type="OrthoDB" id="6247875at2759"/>
<organism evidence="6 7">
    <name type="scientific">Ephemerocybe angulata</name>
    <dbReference type="NCBI Taxonomy" id="980116"/>
    <lineage>
        <taxon>Eukaryota</taxon>
        <taxon>Fungi</taxon>
        <taxon>Dikarya</taxon>
        <taxon>Basidiomycota</taxon>
        <taxon>Agaricomycotina</taxon>
        <taxon>Agaricomycetes</taxon>
        <taxon>Agaricomycetidae</taxon>
        <taxon>Agaricales</taxon>
        <taxon>Agaricineae</taxon>
        <taxon>Psathyrellaceae</taxon>
        <taxon>Ephemerocybe</taxon>
    </lineage>
</organism>
<dbReference type="Gene3D" id="1.10.30.10">
    <property type="entry name" value="High mobility group box domain"/>
    <property type="match status" value="1"/>
</dbReference>
<dbReference type="GO" id="GO:0005634">
    <property type="term" value="C:nucleus"/>
    <property type="evidence" value="ECO:0007669"/>
    <property type="project" value="UniProtKB-UniRule"/>
</dbReference>
<dbReference type="CDD" id="cd01389">
    <property type="entry name" value="HMG-box_ROX1-like"/>
    <property type="match status" value="1"/>
</dbReference>
<proteinExistence type="predicted"/>
<dbReference type="GO" id="GO:0000978">
    <property type="term" value="F:RNA polymerase II cis-regulatory region sequence-specific DNA binding"/>
    <property type="evidence" value="ECO:0007669"/>
    <property type="project" value="TreeGrafter"/>
</dbReference>
<dbReference type="AlphaFoldDB" id="A0A8H6IET8"/>
<dbReference type="Proteomes" id="UP000521943">
    <property type="component" value="Unassembled WGS sequence"/>
</dbReference>
<dbReference type="InterPro" id="IPR050140">
    <property type="entry name" value="SRY-related_HMG-box_TF-like"/>
</dbReference>
<accession>A0A8H6IET8</accession>